<sequence>MSVAALLLLLVVLLTAALFTSAVVEEVLRCSRWRWRHFSYFRRIGIPGPKPSLIWGNIVEYHSTDHYKVIGRWIKEYGDIFGFYDGDVPFVVTMDLDLIETVNIRHFKNFMSRGLTMMVEQMHPFLGKSIIYVDGCQWKSIRNTLARGFSAAKLKLMMPLLEEDVAVLLSLLEEHAKLGEEVNMLRKYEQLAMDFLFRGSFGVDERFQGRPDHPFETIARTAGRKLMTGTLHMVALLADVDKVIRETAKVIEVRRRDRSYRKPDILQNLLDAEYVEDEKQKENRKSSEIHTSRSLTTAEVITSAVTLFVAGYETTATSLSYLTFVLAKYLDVQEKVRQEIYSVLGTEGKLDFDTLMKKLEYFDQVIYETFRLYPPGLTFAPGNEDQLNNAAFMPFGMGPRNCVGRSLAMLKAKLTLGKLLQRYRLELGPSQM</sequence>
<evidence type="ECO:0008006" key="12">
    <source>
        <dbReference type="Google" id="ProtNLM"/>
    </source>
</evidence>
<dbReference type="EMBL" id="JARKHS020009072">
    <property type="protein sequence ID" value="KAK8780236.1"/>
    <property type="molecule type" value="Genomic_DNA"/>
</dbReference>
<dbReference type="InterPro" id="IPR036396">
    <property type="entry name" value="Cyt_P450_sf"/>
</dbReference>
<comment type="caution">
    <text evidence="10">The sequence shown here is derived from an EMBL/GenBank/DDBJ whole genome shotgun (WGS) entry which is preliminary data.</text>
</comment>
<evidence type="ECO:0000256" key="3">
    <source>
        <dbReference type="ARBA" id="ARBA00022723"/>
    </source>
</evidence>
<keyword evidence="11" id="KW-1185">Reference proteome</keyword>
<keyword evidence="6 8" id="KW-0503">Monooxygenase</keyword>
<evidence type="ECO:0000256" key="8">
    <source>
        <dbReference type="RuleBase" id="RU000461"/>
    </source>
</evidence>
<dbReference type="SUPFAM" id="SSF48264">
    <property type="entry name" value="Cytochrome P450"/>
    <property type="match status" value="1"/>
</dbReference>
<evidence type="ECO:0000256" key="7">
    <source>
        <dbReference type="ARBA" id="ARBA00043906"/>
    </source>
</evidence>
<reference evidence="10 11" key="1">
    <citation type="journal article" date="2023" name="Arcadia Sci">
        <title>De novo assembly of a long-read Amblyomma americanum tick genome.</title>
        <authorList>
            <person name="Chou S."/>
            <person name="Poskanzer K.E."/>
            <person name="Rollins M."/>
            <person name="Thuy-Boun P.S."/>
        </authorList>
    </citation>
    <scope>NUCLEOTIDE SEQUENCE [LARGE SCALE GENOMIC DNA]</scope>
    <source>
        <strain evidence="10">F_SG_1</strain>
        <tissue evidence="10">Salivary glands</tissue>
    </source>
</reference>
<dbReference type="PROSITE" id="PS00086">
    <property type="entry name" value="CYTOCHROME_P450"/>
    <property type="match status" value="1"/>
</dbReference>
<dbReference type="GO" id="GO:0008395">
    <property type="term" value="F:steroid hydroxylase activity"/>
    <property type="evidence" value="ECO:0007669"/>
    <property type="project" value="TreeGrafter"/>
</dbReference>
<keyword evidence="9" id="KW-0732">Signal</keyword>
<dbReference type="PANTHER" id="PTHR24302:SF15">
    <property type="entry name" value="FATTY-ACID PEROXYGENASE"/>
    <property type="match status" value="1"/>
</dbReference>
<evidence type="ECO:0000256" key="5">
    <source>
        <dbReference type="ARBA" id="ARBA00023004"/>
    </source>
</evidence>
<dbReference type="PANTHER" id="PTHR24302">
    <property type="entry name" value="CYTOCHROME P450 FAMILY 3"/>
    <property type="match status" value="1"/>
</dbReference>
<feature type="signal peptide" evidence="9">
    <location>
        <begin position="1"/>
        <end position="22"/>
    </location>
</feature>
<feature type="non-terminal residue" evidence="10">
    <location>
        <position position="432"/>
    </location>
</feature>
<dbReference type="AlphaFoldDB" id="A0AAQ4EZH3"/>
<evidence type="ECO:0000256" key="2">
    <source>
        <dbReference type="ARBA" id="ARBA00022617"/>
    </source>
</evidence>
<dbReference type="InterPro" id="IPR001128">
    <property type="entry name" value="Cyt_P450"/>
</dbReference>
<dbReference type="InterPro" id="IPR050705">
    <property type="entry name" value="Cytochrome_P450_3A"/>
</dbReference>
<name>A0AAQ4EZH3_AMBAM</name>
<evidence type="ECO:0000313" key="10">
    <source>
        <dbReference type="EMBL" id="KAK8780236.1"/>
    </source>
</evidence>
<dbReference type="GO" id="GO:0005506">
    <property type="term" value="F:iron ion binding"/>
    <property type="evidence" value="ECO:0007669"/>
    <property type="project" value="InterPro"/>
</dbReference>
<proteinExistence type="inferred from homology"/>
<dbReference type="InterPro" id="IPR002401">
    <property type="entry name" value="Cyt_P450_E_grp-I"/>
</dbReference>
<evidence type="ECO:0000256" key="4">
    <source>
        <dbReference type="ARBA" id="ARBA00023002"/>
    </source>
</evidence>
<keyword evidence="4 8" id="KW-0560">Oxidoreductase</keyword>
<dbReference type="Pfam" id="PF00067">
    <property type="entry name" value="p450"/>
    <property type="match status" value="2"/>
</dbReference>
<dbReference type="PRINTS" id="PR00385">
    <property type="entry name" value="P450"/>
</dbReference>
<comment type="similarity">
    <text evidence="1 8">Belongs to the cytochrome P450 family.</text>
</comment>
<feature type="chain" id="PRO_5042859476" description="Cytochrome" evidence="9">
    <location>
        <begin position="23"/>
        <end position="432"/>
    </location>
</feature>
<comment type="function">
    <text evidence="7">Cytochromes P450 are a group of heme-thiolate monooxygenases. They oxidize a variety of structurally unrelated compounds, including steroids, fatty acids, and xenobiotics.</text>
</comment>
<dbReference type="PRINTS" id="PR00463">
    <property type="entry name" value="EP450I"/>
</dbReference>
<keyword evidence="5 8" id="KW-0408">Iron</keyword>
<accession>A0AAQ4EZH3</accession>
<dbReference type="Proteomes" id="UP001321473">
    <property type="component" value="Unassembled WGS sequence"/>
</dbReference>
<evidence type="ECO:0000256" key="1">
    <source>
        <dbReference type="ARBA" id="ARBA00010617"/>
    </source>
</evidence>
<keyword evidence="2 8" id="KW-0349">Heme</keyword>
<gene>
    <name evidence="10" type="ORF">V5799_018422</name>
</gene>
<evidence type="ECO:0000313" key="11">
    <source>
        <dbReference type="Proteomes" id="UP001321473"/>
    </source>
</evidence>
<organism evidence="10 11">
    <name type="scientific">Amblyomma americanum</name>
    <name type="common">Lone star tick</name>
    <dbReference type="NCBI Taxonomy" id="6943"/>
    <lineage>
        <taxon>Eukaryota</taxon>
        <taxon>Metazoa</taxon>
        <taxon>Ecdysozoa</taxon>
        <taxon>Arthropoda</taxon>
        <taxon>Chelicerata</taxon>
        <taxon>Arachnida</taxon>
        <taxon>Acari</taxon>
        <taxon>Parasitiformes</taxon>
        <taxon>Ixodida</taxon>
        <taxon>Ixodoidea</taxon>
        <taxon>Ixodidae</taxon>
        <taxon>Amblyomminae</taxon>
        <taxon>Amblyomma</taxon>
    </lineage>
</organism>
<dbReference type="GO" id="GO:0020037">
    <property type="term" value="F:heme binding"/>
    <property type="evidence" value="ECO:0007669"/>
    <property type="project" value="InterPro"/>
</dbReference>
<evidence type="ECO:0000256" key="6">
    <source>
        <dbReference type="ARBA" id="ARBA00023033"/>
    </source>
</evidence>
<dbReference type="Gene3D" id="1.10.630.10">
    <property type="entry name" value="Cytochrome P450"/>
    <property type="match status" value="2"/>
</dbReference>
<evidence type="ECO:0000256" key="9">
    <source>
        <dbReference type="SAM" id="SignalP"/>
    </source>
</evidence>
<dbReference type="InterPro" id="IPR017972">
    <property type="entry name" value="Cyt_P450_CS"/>
</dbReference>
<keyword evidence="3 8" id="KW-0479">Metal-binding</keyword>
<dbReference type="GO" id="GO:0016705">
    <property type="term" value="F:oxidoreductase activity, acting on paired donors, with incorporation or reduction of molecular oxygen"/>
    <property type="evidence" value="ECO:0007669"/>
    <property type="project" value="InterPro"/>
</dbReference>
<protein>
    <recommendedName>
        <fullName evidence="12">Cytochrome</fullName>
    </recommendedName>
</protein>